<evidence type="ECO:0000256" key="2">
    <source>
        <dbReference type="ARBA" id="ARBA00022741"/>
    </source>
</evidence>
<keyword evidence="3" id="KW-0611">Plant defense</keyword>
<dbReference type="InterPro" id="IPR042197">
    <property type="entry name" value="Apaf_helical"/>
</dbReference>
<evidence type="ECO:0000259" key="6">
    <source>
        <dbReference type="Pfam" id="PF00931"/>
    </source>
</evidence>
<feature type="domain" description="Disease resistance protein At4g27190-like leucine-rich repeats" evidence="7">
    <location>
        <begin position="1213"/>
        <end position="1292"/>
    </location>
</feature>
<dbReference type="PRINTS" id="PR00364">
    <property type="entry name" value="DISEASERSIST"/>
</dbReference>
<feature type="domain" description="Disease resistance protein At4g27190-like leucine-rich repeats" evidence="7">
    <location>
        <begin position="820"/>
        <end position="944"/>
    </location>
</feature>
<dbReference type="GO" id="GO:0005524">
    <property type="term" value="F:ATP binding"/>
    <property type="evidence" value="ECO:0007669"/>
    <property type="project" value="UniProtKB-KW"/>
</dbReference>
<evidence type="ECO:0000256" key="4">
    <source>
        <dbReference type="ARBA" id="ARBA00022840"/>
    </source>
</evidence>
<dbReference type="GO" id="GO:0043531">
    <property type="term" value="F:ADP binding"/>
    <property type="evidence" value="ECO:0007669"/>
    <property type="project" value="InterPro"/>
</dbReference>
<accession>A0A9D4WTZ4</accession>
<dbReference type="SUPFAM" id="SSF52058">
    <property type="entry name" value="L domain-like"/>
    <property type="match status" value="1"/>
</dbReference>
<name>A0A9D4WTZ4_PEA</name>
<dbReference type="Gene3D" id="3.80.10.10">
    <property type="entry name" value="Ribonuclease Inhibitor"/>
    <property type="match status" value="3"/>
</dbReference>
<dbReference type="EMBL" id="JAMSHJ010000005">
    <property type="protein sequence ID" value="KAI5408401.1"/>
    <property type="molecule type" value="Genomic_DNA"/>
</dbReference>
<evidence type="ECO:0000256" key="1">
    <source>
        <dbReference type="ARBA" id="ARBA00008894"/>
    </source>
</evidence>
<dbReference type="Pfam" id="PF23247">
    <property type="entry name" value="LRR_RPS2"/>
    <property type="match status" value="3"/>
</dbReference>
<keyword evidence="9" id="KW-1185">Reference proteome</keyword>
<dbReference type="GO" id="GO:0006952">
    <property type="term" value="P:defense response"/>
    <property type="evidence" value="ECO:0007669"/>
    <property type="project" value="UniProtKB-KW"/>
</dbReference>
<dbReference type="InterPro" id="IPR050905">
    <property type="entry name" value="Plant_NBS-LRR"/>
</dbReference>
<protein>
    <submittedName>
        <fullName evidence="8">Uncharacterized protein</fullName>
    </submittedName>
</protein>
<comment type="caution">
    <text evidence="8">The sequence shown here is derived from an EMBL/GenBank/DDBJ whole genome shotgun (WGS) entry which is preliminary data.</text>
</comment>
<organism evidence="8 9">
    <name type="scientific">Pisum sativum</name>
    <name type="common">Garden pea</name>
    <name type="synonym">Lathyrus oleraceus</name>
    <dbReference type="NCBI Taxonomy" id="3888"/>
    <lineage>
        <taxon>Eukaryota</taxon>
        <taxon>Viridiplantae</taxon>
        <taxon>Streptophyta</taxon>
        <taxon>Embryophyta</taxon>
        <taxon>Tracheophyta</taxon>
        <taxon>Spermatophyta</taxon>
        <taxon>Magnoliopsida</taxon>
        <taxon>eudicotyledons</taxon>
        <taxon>Gunneridae</taxon>
        <taxon>Pentapetalae</taxon>
        <taxon>rosids</taxon>
        <taxon>fabids</taxon>
        <taxon>Fabales</taxon>
        <taxon>Fabaceae</taxon>
        <taxon>Papilionoideae</taxon>
        <taxon>50 kb inversion clade</taxon>
        <taxon>NPAAA clade</taxon>
        <taxon>Hologalegina</taxon>
        <taxon>IRL clade</taxon>
        <taxon>Fabeae</taxon>
        <taxon>Lathyrus</taxon>
    </lineage>
</organism>
<evidence type="ECO:0000259" key="7">
    <source>
        <dbReference type="Pfam" id="PF23247"/>
    </source>
</evidence>
<dbReference type="Gene3D" id="1.10.8.430">
    <property type="entry name" value="Helical domain of apoptotic protease-activating factors"/>
    <property type="match status" value="1"/>
</dbReference>
<dbReference type="InterPro" id="IPR027417">
    <property type="entry name" value="P-loop_NTPase"/>
</dbReference>
<dbReference type="Gramene" id="Psat05G0429100-T1">
    <property type="protein sequence ID" value="KAI5408401.1"/>
    <property type="gene ID" value="KIW84_054291"/>
</dbReference>
<evidence type="ECO:0000256" key="5">
    <source>
        <dbReference type="SAM" id="MobiDB-lite"/>
    </source>
</evidence>
<dbReference type="PANTHER" id="PTHR33463:SF105">
    <property type="entry name" value="AND NB-ARC DOMAIN DISEASE RESISTANCE PROTEIN, PUTATIVE-RELATED"/>
    <property type="match status" value="1"/>
</dbReference>
<reference evidence="8 9" key="1">
    <citation type="journal article" date="2022" name="Nat. Genet.">
        <title>Improved pea reference genome and pan-genome highlight genomic features and evolutionary characteristics.</title>
        <authorList>
            <person name="Yang T."/>
            <person name="Liu R."/>
            <person name="Luo Y."/>
            <person name="Hu S."/>
            <person name="Wang D."/>
            <person name="Wang C."/>
            <person name="Pandey M.K."/>
            <person name="Ge S."/>
            <person name="Xu Q."/>
            <person name="Li N."/>
            <person name="Li G."/>
            <person name="Huang Y."/>
            <person name="Saxena R.K."/>
            <person name="Ji Y."/>
            <person name="Li M."/>
            <person name="Yan X."/>
            <person name="He Y."/>
            <person name="Liu Y."/>
            <person name="Wang X."/>
            <person name="Xiang C."/>
            <person name="Varshney R.K."/>
            <person name="Ding H."/>
            <person name="Gao S."/>
            <person name="Zong X."/>
        </authorList>
    </citation>
    <scope>NUCLEOTIDE SEQUENCE [LARGE SCALE GENOMIC DNA]</scope>
    <source>
        <strain evidence="8 9">cv. Zhongwan 6</strain>
    </source>
</reference>
<dbReference type="InterPro" id="IPR032675">
    <property type="entry name" value="LRR_dom_sf"/>
</dbReference>
<evidence type="ECO:0000256" key="3">
    <source>
        <dbReference type="ARBA" id="ARBA00022821"/>
    </source>
</evidence>
<dbReference type="SUPFAM" id="SSF52540">
    <property type="entry name" value="P-loop containing nucleoside triphosphate hydrolases"/>
    <property type="match status" value="1"/>
</dbReference>
<dbReference type="PANTHER" id="PTHR33463">
    <property type="entry name" value="NB-ARC DOMAIN-CONTAINING PROTEIN-RELATED"/>
    <property type="match status" value="1"/>
</dbReference>
<feature type="region of interest" description="Disordered" evidence="5">
    <location>
        <begin position="1513"/>
        <end position="1547"/>
    </location>
</feature>
<dbReference type="Pfam" id="PF00931">
    <property type="entry name" value="NB-ARC"/>
    <property type="match status" value="1"/>
</dbReference>
<dbReference type="InterPro" id="IPR057135">
    <property type="entry name" value="At4g27190-like_LRR"/>
</dbReference>
<dbReference type="Proteomes" id="UP001058974">
    <property type="component" value="Chromosome 5"/>
</dbReference>
<keyword evidence="2" id="KW-0547">Nucleotide-binding</keyword>
<feature type="domain" description="Disease resistance protein At4g27190-like leucine-rich repeats" evidence="7">
    <location>
        <begin position="1293"/>
        <end position="1387"/>
    </location>
</feature>
<evidence type="ECO:0000313" key="9">
    <source>
        <dbReference type="Proteomes" id="UP001058974"/>
    </source>
</evidence>
<gene>
    <name evidence="8" type="ORF">KIW84_054291</name>
</gene>
<proteinExistence type="inferred from homology"/>
<comment type="similarity">
    <text evidence="1">Belongs to the disease resistance NB-LRR family.</text>
</comment>
<dbReference type="InterPro" id="IPR002182">
    <property type="entry name" value="NB-ARC"/>
</dbReference>
<dbReference type="Gene3D" id="3.40.50.300">
    <property type="entry name" value="P-loop containing nucleotide triphosphate hydrolases"/>
    <property type="match status" value="1"/>
</dbReference>
<evidence type="ECO:0000313" key="8">
    <source>
        <dbReference type="EMBL" id="KAI5408401.1"/>
    </source>
</evidence>
<dbReference type="FunFam" id="3.40.50.300:FF:001091">
    <property type="entry name" value="Probable disease resistance protein At1g61300"/>
    <property type="match status" value="1"/>
</dbReference>
<feature type="domain" description="NB-ARC" evidence="6">
    <location>
        <begin position="155"/>
        <end position="313"/>
    </location>
</feature>
<keyword evidence="4" id="KW-0067">ATP-binding</keyword>
<sequence length="1728" mass="198794">MASFLIDYAKQNMEKLINEGLKEFRYICCFTCIAKELEEEKVWLEAERTAVGQRVKVAKRRGEDVEANALFWEEEADKLIQEDTKTKEKCFIGLFPNCIWRYRRGKDLANKKDQIKKLMEIGKELAIGLPAPLPDVERYSSRHYISFKSRECKYKELLDALKDDNNYIIGLQGMGGTGKTTLAKEVGKKLKQSKQFTSIIDTAVSFSPDIKKIQDDIAGPLGLKFDDCSESDRPKKLWKRLTDGEKILLILDDVWGDIDFEEIGIPYIDNHKGCRILVTTRNVLVCNKLGCSKTIRLELLSEDEAWEMFKWYAGLTEISTKSLLDKGHKIANECKRLPIAIAVIASSLRGEQRQDEWNAALKSLQKHMSMHGVDDELAKIYKCLKFSYDNMKNEKAKSLFLLCSVFREDEDIFIHTLVRLAIGGGIFGEDYGSYEDARSQVVIAKNKLFDSCLLLGADKYRVKMHDLVRDAAQWIANKEIQTINLYDKNQKAMLEREKNFKYLLWEGKVKDVLSCKLDSSKLEILIVIMYKDSDCHNEKIEVPNSFFENISGLRVFHLFSDFYRAPLSLPQSIQSLKNIRSLLFNRLDLGDISILGNLQSLETLDLDVCKIIELPDVLAKLHNLRLLYLRRCKIRRNNPFEVIEGCSSLEELYFIDSFNDCCREITFPMLQRFIVDDNGIISMNESLSKCVSLLHQEDEHLLSEKKLKDCIQAAEVLILRRIWRGWINIIPEIVPMDHGMNDLVELRLSYISQLKCLIDTKNDNSQETTVFNKLVVLELEKMESLEELCNAPLSFDSLKNLEQLSIQECKQLQSLFMCNLNLCNLKRLLLIGCPTLISLFQLTTSRSLTSLEELTIIQCRNLEYIITDERKEKEPRGEIVVDDDNDSKRSHGSMFPKLKDLRIQQCHGLKFIFLFLSIQDLPALEYFSIFRCEKLQYIFGQYVQLGSLKQMDLGDLRNLINIFPKCHLTTSSEPKKDRVFLWTDICCFGKKYRHKSMSFTSTEIPVVFEDKHQDCLTAWESKSYSLGIWERVQYFLTQSLFMWNIKDIVLVDIPKIESLFILSIAPRILLETLTIKNCSELKHIIIDTGDHENGGNNLHSVFPKLKNVQIETCMKLEYIFGHYSDARQNHNEIHLQLQALERLYLIHLPSLVATCPQHYRTIFPLLEDLLVDYCLQFAIKSIGDLTIKKELSGNMDHFLALKSLKLYYWKVEHIYFLNKEVHEQHMNLGLQYILLQDLPTTTCLLVGPKNSFSLHHLTVIKIRRCEKLEIVFSTSILRCLPQLVALRIVECEELKHIIEDDLENDKSINFESTNTYFPKLEILIVGNCNKLKCVFPTSVCKELPKLKVLIIREAYELQQIFKTEGDDQKLEIPNLEVVSFINLPNLSDAQKVHFEAVNCRLVQNCHNFSLTSASKSDDIDDIIDPLFDIDSDIYMELMVLLQSQPLKEAYKGHHTWNQSPTSEITREFADGVGIEAKAALGHIGHILTSPQMLLNEQSMDQQLLTNKQHSLGETETTNKPQLDGSVTPPEKTLAANSSTISETKKEQPIQLLGPKQMEDVDCQIATTSLSIVTTENNDEGEESLNIFLETNDKGEDSLIKLSETNDEVSEDSSQIDENLSELEQLASKKHLNDENLCLLNDFLAKHPCVRLRDTSLSNRYKGYAYNLLAELLKFLQTHSLVDVLGSRRSELFELLQDVRSFAFDKDWLDGVQRRIIQQDGDLNAPIGY</sequence>
<dbReference type="SUPFAM" id="SSF52047">
    <property type="entry name" value="RNI-like"/>
    <property type="match status" value="1"/>
</dbReference>